<protein>
    <submittedName>
        <fullName evidence="1">Uncharacterized protein</fullName>
    </submittedName>
</protein>
<reference evidence="1" key="1">
    <citation type="submission" date="2021-03" db="EMBL/GenBank/DDBJ databases">
        <title>Draft genome sequence of rust myrtle Austropuccinia psidii MF-1, a brazilian biotype.</title>
        <authorList>
            <person name="Quecine M.C."/>
            <person name="Pachon D.M.R."/>
            <person name="Bonatelli M.L."/>
            <person name="Correr F.H."/>
            <person name="Franceschini L.M."/>
            <person name="Leite T.F."/>
            <person name="Margarido G.R.A."/>
            <person name="Almeida C.A."/>
            <person name="Ferrarezi J.A."/>
            <person name="Labate C.A."/>
        </authorList>
    </citation>
    <scope>NUCLEOTIDE SEQUENCE</scope>
    <source>
        <strain evidence="1">MF-1</strain>
    </source>
</reference>
<dbReference type="AlphaFoldDB" id="A0A9Q3JJN2"/>
<dbReference type="Proteomes" id="UP000765509">
    <property type="component" value="Unassembled WGS sequence"/>
</dbReference>
<keyword evidence="2" id="KW-1185">Reference proteome</keyword>
<accession>A0A9Q3JJN2</accession>
<dbReference type="EMBL" id="AVOT02074502">
    <property type="protein sequence ID" value="MBW0563637.1"/>
    <property type="molecule type" value="Genomic_DNA"/>
</dbReference>
<gene>
    <name evidence="1" type="ORF">O181_103352</name>
</gene>
<organism evidence="1 2">
    <name type="scientific">Austropuccinia psidii MF-1</name>
    <dbReference type="NCBI Taxonomy" id="1389203"/>
    <lineage>
        <taxon>Eukaryota</taxon>
        <taxon>Fungi</taxon>
        <taxon>Dikarya</taxon>
        <taxon>Basidiomycota</taxon>
        <taxon>Pucciniomycotina</taxon>
        <taxon>Pucciniomycetes</taxon>
        <taxon>Pucciniales</taxon>
        <taxon>Sphaerophragmiaceae</taxon>
        <taxon>Austropuccinia</taxon>
    </lineage>
</organism>
<comment type="caution">
    <text evidence="1">The sequence shown here is derived from an EMBL/GenBank/DDBJ whole genome shotgun (WGS) entry which is preliminary data.</text>
</comment>
<dbReference type="OrthoDB" id="4779840at2759"/>
<evidence type="ECO:0000313" key="1">
    <source>
        <dbReference type="EMBL" id="MBW0563637.1"/>
    </source>
</evidence>
<name>A0A9Q3JJN2_9BASI</name>
<sequence>MIWRFCAYVQELKYSNGLTNGWCTLIPSLELEYKKSVQSFTGQTHAIFEKGFNPILQADTLRKDLIEIHPTASSSNSMLYKVKHHEKSRIYYAFEYQKQKWDKNHEIPEFKVGDLSLV</sequence>
<evidence type="ECO:0000313" key="2">
    <source>
        <dbReference type="Proteomes" id="UP000765509"/>
    </source>
</evidence>
<proteinExistence type="predicted"/>